<name>A0A072PSQ4_9EURO</name>
<dbReference type="EMBL" id="AMGV01000001">
    <property type="protein sequence ID" value="KEF62906.1"/>
    <property type="molecule type" value="Genomic_DNA"/>
</dbReference>
<comment type="caution">
    <text evidence="3">The sequence shown here is derived from an EMBL/GenBank/DDBJ whole genome shotgun (WGS) entry which is preliminary data.</text>
</comment>
<evidence type="ECO:0000313" key="3">
    <source>
        <dbReference type="EMBL" id="KEF62906.1"/>
    </source>
</evidence>
<feature type="non-terminal residue" evidence="3">
    <location>
        <position position="106"/>
    </location>
</feature>
<dbReference type="VEuPathDB" id="FungiDB:A1O9_00880"/>
<comment type="similarity">
    <text evidence="1">Belongs to the isocitrate and isopropylmalate dehydrogenases family.</text>
</comment>
<dbReference type="InterPro" id="IPR024084">
    <property type="entry name" value="IsoPropMal-DH-like_dom"/>
</dbReference>
<dbReference type="HOGENOM" id="CLU_2229462_0_0_1"/>
<organism evidence="3 4">
    <name type="scientific">Exophiala aquamarina CBS 119918</name>
    <dbReference type="NCBI Taxonomy" id="1182545"/>
    <lineage>
        <taxon>Eukaryota</taxon>
        <taxon>Fungi</taxon>
        <taxon>Dikarya</taxon>
        <taxon>Ascomycota</taxon>
        <taxon>Pezizomycotina</taxon>
        <taxon>Eurotiomycetes</taxon>
        <taxon>Chaetothyriomycetidae</taxon>
        <taxon>Chaetothyriales</taxon>
        <taxon>Herpotrichiellaceae</taxon>
        <taxon>Exophiala</taxon>
    </lineage>
</organism>
<evidence type="ECO:0000259" key="2">
    <source>
        <dbReference type="Pfam" id="PF00180"/>
    </source>
</evidence>
<dbReference type="OrthoDB" id="419183at2759"/>
<protein>
    <recommendedName>
        <fullName evidence="2">Isopropylmalate dehydrogenase-like domain-containing protein</fullName>
    </recommendedName>
</protein>
<dbReference type="RefSeq" id="XP_013265496.1">
    <property type="nucleotide sequence ID" value="XM_013410042.1"/>
</dbReference>
<dbReference type="AlphaFoldDB" id="A0A072PSQ4"/>
<evidence type="ECO:0000313" key="4">
    <source>
        <dbReference type="Proteomes" id="UP000027920"/>
    </source>
</evidence>
<proteinExistence type="inferred from homology"/>
<dbReference type="Proteomes" id="UP000027920">
    <property type="component" value="Unassembled WGS sequence"/>
</dbReference>
<keyword evidence="4" id="KW-1185">Reference proteome</keyword>
<accession>A0A072PSQ4</accession>
<dbReference type="GeneID" id="25275830"/>
<reference evidence="3 4" key="1">
    <citation type="submission" date="2013-03" db="EMBL/GenBank/DDBJ databases">
        <title>The Genome Sequence of Exophiala aquamarina CBS 119918.</title>
        <authorList>
            <consortium name="The Broad Institute Genomics Platform"/>
            <person name="Cuomo C."/>
            <person name="de Hoog S."/>
            <person name="Gorbushina A."/>
            <person name="Walker B."/>
            <person name="Young S.K."/>
            <person name="Zeng Q."/>
            <person name="Gargeya S."/>
            <person name="Fitzgerald M."/>
            <person name="Haas B."/>
            <person name="Abouelleil A."/>
            <person name="Allen A.W."/>
            <person name="Alvarado L."/>
            <person name="Arachchi H.M."/>
            <person name="Berlin A.M."/>
            <person name="Chapman S.B."/>
            <person name="Gainer-Dewar J."/>
            <person name="Goldberg J."/>
            <person name="Griggs A."/>
            <person name="Gujja S."/>
            <person name="Hansen M."/>
            <person name="Howarth C."/>
            <person name="Imamovic A."/>
            <person name="Ireland A."/>
            <person name="Larimer J."/>
            <person name="McCowan C."/>
            <person name="Murphy C."/>
            <person name="Pearson M."/>
            <person name="Poon T.W."/>
            <person name="Priest M."/>
            <person name="Roberts A."/>
            <person name="Saif S."/>
            <person name="Shea T."/>
            <person name="Sisk P."/>
            <person name="Sykes S."/>
            <person name="Wortman J."/>
            <person name="Nusbaum C."/>
            <person name="Birren B."/>
        </authorList>
    </citation>
    <scope>NUCLEOTIDE SEQUENCE [LARGE SCALE GENOMIC DNA]</scope>
    <source>
        <strain evidence="3 4">CBS 119918</strain>
    </source>
</reference>
<dbReference type="SUPFAM" id="SSF53659">
    <property type="entry name" value="Isocitrate/Isopropylmalate dehydrogenase-like"/>
    <property type="match status" value="1"/>
</dbReference>
<evidence type="ECO:0000256" key="1">
    <source>
        <dbReference type="ARBA" id="ARBA00007769"/>
    </source>
</evidence>
<dbReference type="Pfam" id="PF00180">
    <property type="entry name" value="Iso_dh"/>
    <property type="match status" value="1"/>
</dbReference>
<gene>
    <name evidence="3" type="ORF">A1O9_00880</name>
</gene>
<dbReference type="STRING" id="1182545.A0A072PSQ4"/>
<sequence length="106" mass="11156">MLMVRDPKRFNGVIHIDNTFGDILSDILGGVNGTLEVLSSASLLHTRRACVRREFTSRSTAAPRMSLGKGWPIGRPNSQCCDAVAILVGCITGSKCNCAGSCTSGG</sequence>
<feature type="domain" description="Isopropylmalate dehydrogenase-like" evidence="2">
    <location>
        <begin position="1"/>
        <end position="45"/>
    </location>
</feature>
<dbReference type="Gene3D" id="3.40.718.10">
    <property type="entry name" value="Isopropylmalate Dehydrogenase"/>
    <property type="match status" value="1"/>
</dbReference>